<organism evidence="2 3">
    <name type="scientific">Thorsellia anophelis DSM 18579</name>
    <dbReference type="NCBI Taxonomy" id="1123402"/>
    <lineage>
        <taxon>Bacteria</taxon>
        <taxon>Pseudomonadati</taxon>
        <taxon>Pseudomonadota</taxon>
        <taxon>Gammaproteobacteria</taxon>
        <taxon>Enterobacterales</taxon>
        <taxon>Thorselliaceae</taxon>
        <taxon>Thorsellia</taxon>
    </lineage>
</organism>
<accession>A0A1I0CDM3</accession>
<dbReference type="EMBL" id="FOHV01000010">
    <property type="protein sequence ID" value="SET17383.1"/>
    <property type="molecule type" value="Genomic_DNA"/>
</dbReference>
<sequence>MLKIPLDRDAYFQQSFELSPDYRIQITFRFNSIATDWMIDVFDYHLQRYVAQGVALVVGVPLLWRHPIDYFFLLNDLSGLDIDPFSVNDLANRFEFYVLMKNELKA</sequence>
<dbReference type="AlphaFoldDB" id="A0A1I0CDM3"/>
<keyword evidence="3" id="KW-1185">Reference proteome</keyword>
<dbReference type="RefSeq" id="WP_093319427.1">
    <property type="nucleotide sequence ID" value="NZ_FOHV01000010.1"/>
</dbReference>
<dbReference type="Proteomes" id="UP000242642">
    <property type="component" value="Unassembled WGS sequence"/>
</dbReference>
<name>A0A1I0CDM3_9GAMM</name>
<dbReference type="OrthoDB" id="6882064at2"/>
<dbReference type="Pfam" id="PF22479">
    <property type="entry name" value="Pam3_gp18"/>
    <property type="match status" value="1"/>
</dbReference>
<dbReference type="STRING" id="1123402.SAMN02583745_01587"/>
<reference evidence="3" key="1">
    <citation type="submission" date="2016-10" db="EMBL/GenBank/DDBJ databases">
        <authorList>
            <person name="Varghese N."/>
            <person name="Submissions S."/>
        </authorList>
    </citation>
    <scope>NUCLEOTIDE SEQUENCE [LARGE SCALE GENOMIC DNA]</scope>
    <source>
        <strain evidence="3">DSM 18579</strain>
    </source>
</reference>
<evidence type="ECO:0000313" key="3">
    <source>
        <dbReference type="Proteomes" id="UP000242642"/>
    </source>
</evidence>
<gene>
    <name evidence="2" type="ORF">SAMN02583745_01587</name>
</gene>
<evidence type="ECO:0000259" key="1">
    <source>
        <dbReference type="Pfam" id="PF22479"/>
    </source>
</evidence>
<dbReference type="InterPro" id="IPR054252">
    <property type="entry name" value="Pam3_gp18"/>
</dbReference>
<feature type="domain" description="Cyanophage baseplate Pam3 plug gp18" evidence="1">
    <location>
        <begin position="1"/>
        <end position="99"/>
    </location>
</feature>
<evidence type="ECO:0000313" key="2">
    <source>
        <dbReference type="EMBL" id="SET17383.1"/>
    </source>
</evidence>
<protein>
    <recommendedName>
        <fullName evidence="1">Cyanophage baseplate Pam3 plug gp18 domain-containing protein</fullName>
    </recommendedName>
</protein>
<proteinExistence type="predicted"/>